<keyword evidence="3" id="KW-0560">Oxidoreductase</keyword>
<dbReference type="SUPFAM" id="SSF54593">
    <property type="entry name" value="Glyoxalase/Bleomycin resistance protein/Dihydroxybiphenyl dioxygenase"/>
    <property type="match status" value="1"/>
</dbReference>
<dbReference type="InterPro" id="IPR029068">
    <property type="entry name" value="Glyas_Bleomycin-R_OHBP_Dase"/>
</dbReference>
<dbReference type="InterPro" id="IPR004360">
    <property type="entry name" value="Glyas_Fos-R_dOase_dom"/>
</dbReference>
<dbReference type="GO" id="GO:0046491">
    <property type="term" value="P:L-methylmalonyl-CoA metabolic process"/>
    <property type="evidence" value="ECO:0007669"/>
    <property type="project" value="TreeGrafter"/>
</dbReference>
<dbReference type="GO" id="GO:0004493">
    <property type="term" value="F:methylmalonyl-CoA epimerase activity"/>
    <property type="evidence" value="ECO:0007669"/>
    <property type="project" value="TreeGrafter"/>
</dbReference>
<keyword evidence="3" id="KW-0223">Dioxygenase</keyword>
<dbReference type="GO" id="GO:0046872">
    <property type="term" value="F:metal ion binding"/>
    <property type="evidence" value="ECO:0007669"/>
    <property type="project" value="UniProtKB-KW"/>
</dbReference>
<dbReference type="PANTHER" id="PTHR43048">
    <property type="entry name" value="METHYLMALONYL-COA EPIMERASE"/>
    <property type="match status" value="1"/>
</dbReference>
<protein>
    <submittedName>
        <fullName evidence="3">Glyoxalase/Bleomycin resistance protein/Dioxygenase superfamily protein</fullName>
    </submittedName>
</protein>
<evidence type="ECO:0000256" key="1">
    <source>
        <dbReference type="ARBA" id="ARBA00022723"/>
    </source>
</evidence>
<dbReference type="AlphaFoldDB" id="A0A1M6P2J5"/>
<evidence type="ECO:0000313" key="4">
    <source>
        <dbReference type="Proteomes" id="UP000184363"/>
    </source>
</evidence>
<reference evidence="3 4" key="1">
    <citation type="submission" date="2016-11" db="EMBL/GenBank/DDBJ databases">
        <authorList>
            <person name="Jaros S."/>
            <person name="Januszkiewicz K."/>
            <person name="Wedrychowicz H."/>
        </authorList>
    </citation>
    <scope>NUCLEOTIDE SEQUENCE [LARGE SCALE GENOMIC DNA]</scope>
    <source>
        <strain evidence="3 4">DSM 43832</strain>
    </source>
</reference>
<dbReference type="Proteomes" id="UP000184363">
    <property type="component" value="Unassembled WGS sequence"/>
</dbReference>
<dbReference type="STRING" id="1848.SAMN05443637_1028"/>
<evidence type="ECO:0000259" key="2">
    <source>
        <dbReference type="PROSITE" id="PS51819"/>
    </source>
</evidence>
<dbReference type="PANTHER" id="PTHR43048:SF3">
    <property type="entry name" value="METHYLMALONYL-COA EPIMERASE, MITOCHONDRIAL"/>
    <property type="match status" value="1"/>
</dbReference>
<dbReference type="EMBL" id="FRAP01000002">
    <property type="protein sequence ID" value="SHK02138.1"/>
    <property type="molecule type" value="Genomic_DNA"/>
</dbReference>
<feature type="domain" description="VOC" evidence="2">
    <location>
        <begin position="7"/>
        <end position="133"/>
    </location>
</feature>
<sequence length="142" mass="14913">MTAPIGSLHHVGIVVRHLETTAAFVGDALGFPVARQLDSPELGLRMVFYACGPALVELVEFADPAVAAARLGDRPAVLDHVALQVADLQDTHEALARHGVELMRATPLVTPLGRTTFTDPASSAGVIWQLLELAGTDAQAST</sequence>
<dbReference type="OrthoDB" id="3572300at2"/>
<dbReference type="Gene3D" id="3.10.180.10">
    <property type="entry name" value="2,3-Dihydroxybiphenyl 1,2-Dioxygenase, domain 1"/>
    <property type="match status" value="1"/>
</dbReference>
<dbReference type="InterPro" id="IPR051785">
    <property type="entry name" value="MMCE/EMCE_epimerase"/>
</dbReference>
<dbReference type="GO" id="GO:0051213">
    <property type="term" value="F:dioxygenase activity"/>
    <property type="evidence" value="ECO:0007669"/>
    <property type="project" value="UniProtKB-KW"/>
</dbReference>
<dbReference type="Pfam" id="PF00903">
    <property type="entry name" value="Glyoxalase"/>
    <property type="match status" value="1"/>
</dbReference>
<dbReference type="RefSeq" id="WP_073455177.1">
    <property type="nucleotide sequence ID" value="NZ_FRAP01000002.1"/>
</dbReference>
<organism evidence="3 4">
    <name type="scientific">Pseudonocardia thermophila</name>
    <dbReference type="NCBI Taxonomy" id="1848"/>
    <lineage>
        <taxon>Bacteria</taxon>
        <taxon>Bacillati</taxon>
        <taxon>Actinomycetota</taxon>
        <taxon>Actinomycetes</taxon>
        <taxon>Pseudonocardiales</taxon>
        <taxon>Pseudonocardiaceae</taxon>
        <taxon>Pseudonocardia</taxon>
    </lineage>
</organism>
<dbReference type="InterPro" id="IPR037523">
    <property type="entry name" value="VOC_core"/>
</dbReference>
<name>A0A1M6P2J5_PSETH</name>
<gene>
    <name evidence="3" type="ORF">SAMN05443637_1028</name>
</gene>
<keyword evidence="1" id="KW-0479">Metal-binding</keyword>
<dbReference type="PROSITE" id="PS51819">
    <property type="entry name" value="VOC"/>
    <property type="match status" value="1"/>
</dbReference>
<accession>A0A1M6P2J5</accession>
<evidence type="ECO:0000313" key="3">
    <source>
        <dbReference type="EMBL" id="SHK02138.1"/>
    </source>
</evidence>
<keyword evidence="4" id="KW-1185">Reference proteome</keyword>
<proteinExistence type="predicted"/>